<dbReference type="AlphaFoldDB" id="A0A6J6YLJ4"/>
<dbReference type="GO" id="GO:0006355">
    <property type="term" value="P:regulation of DNA-templated transcription"/>
    <property type="evidence" value="ECO:0007669"/>
    <property type="project" value="InterPro"/>
</dbReference>
<keyword evidence="1" id="KW-0805">Transcription regulation</keyword>
<dbReference type="PROSITE" id="PS00622">
    <property type="entry name" value="HTH_LUXR_1"/>
    <property type="match status" value="1"/>
</dbReference>
<evidence type="ECO:0000313" key="5">
    <source>
        <dbReference type="EMBL" id="CAB4809154.1"/>
    </source>
</evidence>
<dbReference type="InterPro" id="IPR036388">
    <property type="entry name" value="WH-like_DNA-bd_sf"/>
</dbReference>
<dbReference type="CDD" id="cd06170">
    <property type="entry name" value="LuxR_C_like"/>
    <property type="match status" value="1"/>
</dbReference>
<organism evidence="5">
    <name type="scientific">freshwater metagenome</name>
    <dbReference type="NCBI Taxonomy" id="449393"/>
    <lineage>
        <taxon>unclassified sequences</taxon>
        <taxon>metagenomes</taxon>
        <taxon>ecological metagenomes</taxon>
    </lineage>
</organism>
<dbReference type="PROSITE" id="PS50043">
    <property type="entry name" value="HTH_LUXR_2"/>
    <property type="match status" value="1"/>
</dbReference>
<name>A0A6J6YLJ4_9ZZZZ</name>
<dbReference type="PANTHER" id="PTHR44688">
    <property type="entry name" value="DNA-BINDING TRANSCRIPTIONAL ACTIVATOR DEVR_DOSR"/>
    <property type="match status" value="1"/>
</dbReference>
<dbReference type="PRINTS" id="PR00038">
    <property type="entry name" value="HTHLUXR"/>
</dbReference>
<gene>
    <name evidence="5" type="ORF">UFOPK2992_01460</name>
</gene>
<protein>
    <submittedName>
        <fullName evidence="5">Unannotated protein</fullName>
    </submittedName>
</protein>
<evidence type="ECO:0000259" key="4">
    <source>
        <dbReference type="PROSITE" id="PS50043"/>
    </source>
</evidence>
<dbReference type="SMART" id="SM00421">
    <property type="entry name" value="HTH_LUXR"/>
    <property type="match status" value="1"/>
</dbReference>
<dbReference type="SUPFAM" id="SSF46894">
    <property type="entry name" value="C-terminal effector domain of the bipartite response regulators"/>
    <property type="match status" value="1"/>
</dbReference>
<evidence type="ECO:0000256" key="3">
    <source>
        <dbReference type="ARBA" id="ARBA00023163"/>
    </source>
</evidence>
<dbReference type="EMBL" id="CAFAAI010000276">
    <property type="protein sequence ID" value="CAB4809154.1"/>
    <property type="molecule type" value="Genomic_DNA"/>
</dbReference>
<evidence type="ECO:0000256" key="1">
    <source>
        <dbReference type="ARBA" id="ARBA00023015"/>
    </source>
</evidence>
<dbReference type="Gene3D" id="1.10.10.10">
    <property type="entry name" value="Winged helix-like DNA-binding domain superfamily/Winged helix DNA-binding domain"/>
    <property type="match status" value="1"/>
</dbReference>
<proteinExistence type="predicted"/>
<accession>A0A6J6YLJ4</accession>
<dbReference type="Pfam" id="PF00196">
    <property type="entry name" value="GerE"/>
    <property type="match status" value="1"/>
</dbReference>
<reference evidence="5" key="1">
    <citation type="submission" date="2020-05" db="EMBL/GenBank/DDBJ databases">
        <authorList>
            <person name="Chiriac C."/>
            <person name="Salcher M."/>
            <person name="Ghai R."/>
            <person name="Kavagutti S V."/>
        </authorList>
    </citation>
    <scope>NUCLEOTIDE SEQUENCE</scope>
</reference>
<evidence type="ECO:0000256" key="2">
    <source>
        <dbReference type="ARBA" id="ARBA00023125"/>
    </source>
</evidence>
<dbReference type="PANTHER" id="PTHR44688:SF16">
    <property type="entry name" value="DNA-BINDING TRANSCRIPTIONAL ACTIVATOR DEVR_DOSR"/>
    <property type="match status" value="1"/>
</dbReference>
<feature type="domain" description="HTH luxR-type" evidence="4">
    <location>
        <begin position="84"/>
        <end position="149"/>
    </location>
</feature>
<dbReference type="InterPro" id="IPR016032">
    <property type="entry name" value="Sig_transdc_resp-reg_C-effctor"/>
</dbReference>
<keyword evidence="3" id="KW-0804">Transcription</keyword>
<dbReference type="GO" id="GO:0003677">
    <property type="term" value="F:DNA binding"/>
    <property type="evidence" value="ECO:0007669"/>
    <property type="project" value="UniProtKB-KW"/>
</dbReference>
<sequence length="151" mass="16779">MELSQKSGSDISRSALVRLDGQLLYAGPEICHFFKLQWADWDGMTLPQVLLKNLLLLPQTVKLKLGSVSLTLHGEHVLVTNLDAAHSTLRLSPREQRVAFLFASGLTYKQISKQLALSPATVRTYLRNAYIRLGVSNKTQLNKFLVSGTSN</sequence>
<keyword evidence="2" id="KW-0238">DNA-binding</keyword>
<dbReference type="InterPro" id="IPR000792">
    <property type="entry name" value="Tscrpt_reg_LuxR_C"/>
</dbReference>